<name>A0A411BPE6_9CAUD</name>
<gene>
    <name evidence="1" type="primary">92</name>
    <name evidence="1" type="ORF">SEA_CICHOLASNAGE_92</name>
</gene>
<dbReference type="KEGG" id="vg:65118680"/>
<sequence length="123" mass="13600">MSYISLDRAMWRCLAHAARGELVLWACPSWASAEAKLDAYGDLINAEPGVARLVKRVCNRRSEARIEFVDRGRIIFISWRGNGGRGFAPNVLVVDGASDHDEQKLALAIAMTPIVYRVGGKAW</sequence>
<proteinExistence type="predicted"/>
<protein>
    <submittedName>
        <fullName evidence="1">Uncharacterized protein</fullName>
    </submittedName>
</protein>
<reference evidence="1 2" key="1">
    <citation type="submission" date="2018-12" db="EMBL/GenBank/DDBJ databases">
        <authorList>
            <person name="Broussard A.C."/>
            <person name="Carter S.T."/>
            <person name="Coggin J.S."/>
            <person name="Cramer N.A."/>
            <person name="Crawford A.P."/>
            <person name="Crespo I.A."/>
            <person name="DeBellas B.V."/>
            <person name="Dodd E.C."/>
            <person name="Ellis C.M."/>
            <person name="Ellison A.M."/>
            <person name="Hidalgo M.O."/>
            <person name="Janoski J.R."/>
            <person name="Kim I."/>
            <person name="Kovats T.A."/>
            <person name="Lerdritsomboon C."/>
            <person name="Lynam C.H."/>
            <person name="McKenna C.M."/>
            <person name="Meyer C.M."/>
            <person name="Nickerson B.H."/>
            <person name="Oberle N.R."/>
            <person name="Olenick B.R."/>
            <person name="Pitts Q.F."/>
            <person name="Raeesian S.A."/>
            <person name="Raney S.B."/>
            <person name="Reyes P.J."/>
            <person name="Rivera G.J."/>
            <person name="Simon A.M."/>
            <person name="Smith R.M."/>
            <person name="Tran C.A."/>
            <person name="Truban R.G."/>
            <person name="Van V."/>
            <person name="Voshell S.M."/>
            <person name="Walker C.L."/>
            <person name="Walter M.E."/>
            <person name="Whalley N.M."/>
            <person name="Garlena R.A."/>
            <person name="Russell D.A."/>
            <person name="Pope W.H."/>
            <person name="Jacobs-Sera D."/>
            <person name="Hatfull G.F."/>
        </authorList>
    </citation>
    <scope>NUCLEOTIDE SEQUENCE [LARGE SCALE GENOMIC DNA]</scope>
</reference>
<dbReference type="RefSeq" id="YP_010100988.1">
    <property type="nucleotide sequence ID" value="NC_055786.1"/>
</dbReference>
<keyword evidence="2" id="KW-1185">Reference proteome</keyword>
<dbReference type="GeneID" id="65118680"/>
<dbReference type="Proteomes" id="UP000290122">
    <property type="component" value="Segment"/>
</dbReference>
<evidence type="ECO:0000313" key="1">
    <source>
        <dbReference type="EMBL" id="QAY03507.1"/>
    </source>
</evidence>
<dbReference type="InterPro" id="IPR027417">
    <property type="entry name" value="P-loop_NTPase"/>
</dbReference>
<accession>A0A411BPE6</accession>
<evidence type="ECO:0000313" key="2">
    <source>
        <dbReference type="Proteomes" id="UP000290122"/>
    </source>
</evidence>
<dbReference type="Gene3D" id="3.40.50.300">
    <property type="entry name" value="P-loop containing nucleotide triphosphate hydrolases"/>
    <property type="match status" value="1"/>
</dbReference>
<dbReference type="EMBL" id="MK310144">
    <property type="protein sequence ID" value="QAY03507.1"/>
    <property type="molecule type" value="Genomic_DNA"/>
</dbReference>
<organism evidence="1 2">
    <name type="scientific">Mycobacterium phage CicholasNage</name>
    <dbReference type="NCBI Taxonomy" id="2500799"/>
    <lineage>
        <taxon>Viruses</taxon>
        <taxon>Duplodnaviria</taxon>
        <taxon>Heunggongvirae</taxon>
        <taxon>Uroviricota</taxon>
        <taxon>Caudoviricetes</taxon>
        <taxon>Vilmaviridae</taxon>
        <taxon>Lclasvirinae</taxon>
        <taxon>Bronvirus</taxon>
        <taxon>Bronvirus cicholasnage</taxon>
    </lineage>
</organism>